<dbReference type="GO" id="GO:0005829">
    <property type="term" value="C:cytosol"/>
    <property type="evidence" value="ECO:0007669"/>
    <property type="project" value="TreeGrafter"/>
</dbReference>
<name>A0A4Z0M737_9GAMM</name>
<accession>A0A4Z0M737</accession>
<dbReference type="InterPro" id="IPR004556">
    <property type="entry name" value="HemK-like"/>
</dbReference>
<dbReference type="GO" id="GO:0003676">
    <property type="term" value="F:nucleic acid binding"/>
    <property type="evidence" value="ECO:0007669"/>
    <property type="project" value="InterPro"/>
</dbReference>
<dbReference type="SUPFAM" id="SSF53335">
    <property type="entry name" value="S-adenosyl-L-methionine-dependent methyltransferases"/>
    <property type="match status" value="1"/>
</dbReference>
<keyword evidence="2 5" id="KW-0808">Transferase</keyword>
<evidence type="ECO:0000313" key="6">
    <source>
        <dbReference type="Proteomes" id="UP000298050"/>
    </source>
</evidence>
<feature type="domain" description="Methyltransferase small" evidence="4">
    <location>
        <begin position="133"/>
        <end position="212"/>
    </location>
</feature>
<dbReference type="Gene3D" id="1.10.8.10">
    <property type="entry name" value="DNA helicase RuvA subunit, C-terminal domain"/>
    <property type="match status" value="1"/>
</dbReference>
<dbReference type="PANTHER" id="PTHR47806">
    <property type="entry name" value="50S RIBOSOMAL PROTEIN L3 GLUTAMINE METHYLTRANSFERASE"/>
    <property type="match status" value="1"/>
</dbReference>
<proteinExistence type="predicted"/>
<dbReference type="InterPro" id="IPR029063">
    <property type="entry name" value="SAM-dependent_MTases_sf"/>
</dbReference>
<keyword evidence="3" id="KW-0949">S-adenosyl-L-methionine</keyword>
<dbReference type="PIRSF" id="PIRSF037167">
    <property type="entry name" value="Mtase_YfcB_prd"/>
    <property type="match status" value="1"/>
</dbReference>
<evidence type="ECO:0000313" key="5">
    <source>
        <dbReference type="EMBL" id="TGD75230.1"/>
    </source>
</evidence>
<keyword evidence="5" id="KW-0687">Ribonucleoprotein</keyword>
<keyword evidence="6" id="KW-1185">Reference proteome</keyword>
<gene>
    <name evidence="5" type="primary">prmB</name>
    <name evidence="5" type="ORF">E4634_04320</name>
</gene>
<evidence type="ECO:0000256" key="1">
    <source>
        <dbReference type="ARBA" id="ARBA00022603"/>
    </source>
</evidence>
<protein>
    <submittedName>
        <fullName evidence="5">50S ribosomal protein L3 N(5)-glutamine methyltransferase</fullName>
        <ecNumber evidence="5">2.1.1.298</ecNumber>
    </submittedName>
</protein>
<dbReference type="GO" id="GO:0036009">
    <property type="term" value="F:protein-glutamine N-methyltransferase activity"/>
    <property type="evidence" value="ECO:0007669"/>
    <property type="project" value="InterPro"/>
</dbReference>
<comment type="caution">
    <text evidence="5">The sequence shown here is derived from an EMBL/GenBank/DDBJ whole genome shotgun (WGS) entry which is preliminary data.</text>
</comment>
<dbReference type="Proteomes" id="UP000298050">
    <property type="component" value="Unassembled WGS sequence"/>
</dbReference>
<dbReference type="InterPro" id="IPR002052">
    <property type="entry name" value="DNA_methylase_N6_adenine_CS"/>
</dbReference>
<evidence type="ECO:0000256" key="2">
    <source>
        <dbReference type="ARBA" id="ARBA00022679"/>
    </source>
</evidence>
<dbReference type="GO" id="GO:0005840">
    <property type="term" value="C:ribosome"/>
    <property type="evidence" value="ECO:0007669"/>
    <property type="project" value="UniProtKB-KW"/>
</dbReference>
<dbReference type="PANTHER" id="PTHR47806:SF1">
    <property type="entry name" value="RIBOSOMAL PROTEIN UL3 GLUTAMINE METHYLTRANSFERASE"/>
    <property type="match status" value="1"/>
</dbReference>
<keyword evidence="5" id="KW-0689">Ribosomal protein</keyword>
<dbReference type="RefSeq" id="WP_135441370.1">
    <property type="nucleotide sequence ID" value="NZ_SRLE01000004.1"/>
</dbReference>
<dbReference type="NCBIfam" id="TIGR00536">
    <property type="entry name" value="hemK_fam"/>
    <property type="match status" value="1"/>
</dbReference>
<dbReference type="InterPro" id="IPR007848">
    <property type="entry name" value="Small_mtfrase_dom"/>
</dbReference>
<dbReference type="EC" id="2.1.1.298" evidence="5"/>
<dbReference type="OrthoDB" id="9800643at2"/>
<organism evidence="5 6">
    <name type="scientific">Mangrovimicrobium sediminis</name>
    <dbReference type="NCBI Taxonomy" id="2562682"/>
    <lineage>
        <taxon>Bacteria</taxon>
        <taxon>Pseudomonadati</taxon>
        <taxon>Pseudomonadota</taxon>
        <taxon>Gammaproteobacteria</taxon>
        <taxon>Cellvibrionales</taxon>
        <taxon>Halieaceae</taxon>
        <taxon>Mangrovimicrobium</taxon>
    </lineage>
</organism>
<dbReference type="Pfam" id="PF05175">
    <property type="entry name" value="MTS"/>
    <property type="match status" value="1"/>
</dbReference>
<evidence type="ECO:0000259" key="4">
    <source>
        <dbReference type="Pfam" id="PF05175"/>
    </source>
</evidence>
<dbReference type="InterPro" id="IPR017127">
    <property type="entry name" value="Ribosome_uL3_MTase"/>
</dbReference>
<keyword evidence="1 5" id="KW-0489">Methyltransferase</keyword>
<dbReference type="NCBIfam" id="TIGR03533">
    <property type="entry name" value="L3_gln_methyl"/>
    <property type="match status" value="1"/>
</dbReference>
<dbReference type="EMBL" id="SRLE01000004">
    <property type="protein sequence ID" value="TGD75230.1"/>
    <property type="molecule type" value="Genomic_DNA"/>
</dbReference>
<dbReference type="Gene3D" id="3.40.50.150">
    <property type="entry name" value="Vaccinia Virus protein VP39"/>
    <property type="match status" value="1"/>
</dbReference>
<dbReference type="CDD" id="cd02440">
    <property type="entry name" value="AdoMet_MTases"/>
    <property type="match status" value="1"/>
</dbReference>
<dbReference type="GO" id="GO:0032259">
    <property type="term" value="P:methylation"/>
    <property type="evidence" value="ECO:0007669"/>
    <property type="project" value="UniProtKB-KW"/>
</dbReference>
<evidence type="ECO:0000256" key="3">
    <source>
        <dbReference type="ARBA" id="ARBA00022691"/>
    </source>
</evidence>
<dbReference type="AlphaFoldDB" id="A0A4Z0M737"/>
<sequence length="305" mass="33253">MSTPDTHSRLPSTLGELLHHCHETLCGADVYYGHGTDNPWDEAVQLVLHVAGLPVDCGEEVLDLAVTPAQRDRALELLQQRIEQRQPLPYLLGRAWFAGLEFACDSRAIIPRSPLAELILDDYSPWYTGPAPRRILDLCCGGGCIGLAAAHYSQAQVDLADIDADALALAAENRQRFGLEDRVEIFTSDLFDGLPPARYDIILSNPPYVDAADLAGMPDEYRHEPALALGSGDDGLDLTRRILACAADYLADTGLLVVEVGNSWEALEAAYPQVPFTWLEFANGGHGVFALSAAQLQEYATSLRR</sequence>
<reference evidence="5 6" key="1">
    <citation type="submission" date="2019-04" db="EMBL/GenBank/DDBJ databases">
        <title>Taxonomy of novel Haliea sp. from mangrove soil of West Coast of India.</title>
        <authorList>
            <person name="Verma A."/>
            <person name="Kumar P."/>
            <person name="Krishnamurthi S."/>
        </authorList>
    </citation>
    <scope>NUCLEOTIDE SEQUENCE [LARGE SCALE GENOMIC DNA]</scope>
    <source>
        <strain evidence="5 6">SAOS-164</strain>
    </source>
</reference>
<dbReference type="PROSITE" id="PS00092">
    <property type="entry name" value="N6_MTASE"/>
    <property type="match status" value="1"/>
</dbReference>